<gene>
    <name evidence="2" type="ORF">D9615_003758</name>
</gene>
<protein>
    <submittedName>
        <fullName evidence="2">Uncharacterized protein</fullName>
    </submittedName>
</protein>
<keyword evidence="1" id="KW-0812">Transmembrane</keyword>
<feature type="transmembrane region" description="Helical" evidence="1">
    <location>
        <begin position="96"/>
        <end position="114"/>
    </location>
</feature>
<reference evidence="2 3" key="1">
    <citation type="journal article" date="2020" name="ISME J.">
        <title>Uncovering the hidden diversity of litter-decomposition mechanisms in mushroom-forming fungi.</title>
        <authorList>
            <person name="Floudas D."/>
            <person name="Bentzer J."/>
            <person name="Ahren D."/>
            <person name="Johansson T."/>
            <person name="Persson P."/>
            <person name="Tunlid A."/>
        </authorList>
    </citation>
    <scope>NUCLEOTIDE SEQUENCE [LARGE SCALE GENOMIC DNA]</scope>
    <source>
        <strain evidence="2 3">CBS 661.87</strain>
    </source>
</reference>
<dbReference type="Proteomes" id="UP000565441">
    <property type="component" value="Unassembled WGS sequence"/>
</dbReference>
<dbReference type="OrthoDB" id="2956246at2759"/>
<evidence type="ECO:0000313" key="3">
    <source>
        <dbReference type="Proteomes" id="UP000565441"/>
    </source>
</evidence>
<keyword evidence="1" id="KW-1133">Transmembrane helix</keyword>
<feature type="transmembrane region" description="Helical" evidence="1">
    <location>
        <begin position="72"/>
        <end position="90"/>
    </location>
</feature>
<dbReference type="EMBL" id="JAACJP010000006">
    <property type="protein sequence ID" value="KAF5383742.1"/>
    <property type="molecule type" value="Genomic_DNA"/>
</dbReference>
<evidence type="ECO:0000313" key="2">
    <source>
        <dbReference type="EMBL" id="KAF5383742.1"/>
    </source>
</evidence>
<dbReference type="AlphaFoldDB" id="A0A8H5HI12"/>
<accession>A0A8H5HI12</accession>
<evidence type="ECO:0000256" key="1">
    <source>
        <dbReference type="SAM" id="Phobius"/>
    </source>
</evidence>
<organism evidence="2 3">
    <name type="scientific">Tricholomella constricta</name>
    <dbReference type="NCBI Taxonomy" id="117010"/>
    <lineage>
        <taxon>Eukaryota</taxon>
        <taxon>Fungi</taxon>
        <taxon>Dikarya</taxon>
        <taxon>Basidiomycota</taxon>
        <taxon>Agaricomycotina</taxon>
        <taxon>Agaricomycetes</taxon>
        <taxon>Agaricomycetidae</taxon>
        <taxon>Agaricales</taxon>
        <taxon>Tricholomatineae</taxon>
        <taxon>Lyophyllaceae</taxon>
        <taxon>Tricholomella</taxon>
    </lineage>
</organism>
<proteinExistence type="predicted"/>
<keyword evidence="1" id="KW-0472">Membrane</keyword>
<sequence length="175" mass="19164">MLGVLVLARLINAVAMKRRSRKGWKGVKEEGVYGDLLVLLSQDRWIRMRGLVDDLKTVASGQWLRDETAMESFAVGFATLLVYGTTVLGFNASTLGNLLVACLLVVSAGLLALCNSMTGCLQMFDCVVRAEGKAKKYARRLDLAKELIEMSGRDDWAIDLGLIVPDKGPREAVML</sequence>
<comment type="caution">
    <text evidence="2">The sequence shown here is derived from an EMBL/GenBank/DDBJ whole genome shotgun (WGS) entry which is preliminary data.</text>
</comment>
<name>A0A8H5HI12_9AGAR</name>
<keyword evidence="3" id="KW-1185">Reference proteome</keyword>